<reference evidence="1 2" key="1">
    <citation type="submission" date="2019-09" db="EMBL/GenBank/DDBJ databases">
        <title>Taxonomy of Antarctic Massilia spp.: description of Massilia rubra sp. nov., Massilia aquatica sp. nov., Massilia mucilaginosa sp. nov., Massilia frigida sp. nov. isolated from streams, lakes and regoliths.</title>
        <authorList>
            <person name="Holochova P."/>
            <person name="Sedlacek I."/>
            <person name="Kralova S."/>
            <person name="Maslanova I."/>
            <person name="Busse H.-J."/>
            <person name="Stankova E."/>
            <person name="Vrbovska V."/>
            <person name="Kovarovic V."/>
            <person name="Bartak M."/>
            <person name="Svec P."/>
            <person name="Pantucek R."/>
        </authorList>
    </citation>
    <scope>NUCLEOTIDE SEQUENCE [LARGE SCALE GENOMIC DNA]</scope>
    <source>
        <strain evidence="1 2">CCM 8692</strain>
    </source>
</reference>
<keyword evidence="2" id="KW-1185">Reference proteome</keyword>
<sequence length="72" mass="7823">MLFDAFSLRATALANRAVMAPATRNRAIGNTPNRAYLAPSGLSWMRRVISTRWVEYSCASAASSLASCARSR</sequence>
<protein>
    <recommendedName>
        <fullName evidence="3">NADH:flavin oxidoreductase/NADH oxidase N-terminal domain-containing protein</fullName>
    </recommendedName>
</protein>
<dbReference type="Gene3D" id="3.20.20.70">
    <property type="entry name" value="Aldolase class I"/>
    <property type="match status" value="1"/>
</dbReference>
<dbReference type="EMBL" id="VUYU01000002">
    <property type="protein sequence ID" value="NHZ32897.1"/>
    <property type="molecule type" value="Genomic_DNA"/>
</dbReference>
<gene>
    <name evidence="1" type="ORF">F0185_04735</name>
</gene>
<organism evidence="1 2">
    <name type="scientific">Massilia rubra</name>
    <dbReference type="NCBI Taxonomy" id="2607910"/>
    <lineage>
        <taxon>Bacteria</taxon>
        <taxon>Pseudomonadati</taxon>
        <taxon>Pseudomonadota</taxon>
        <taxon>Betaproteobacteria</taxon>
        <taxon>Burkholderiales</taxon>
        <taxon>Oxalobacteraceae</taxon>
        <taxon>Telluria group</taxon>
        <taxon>Massilia</taxon>
    </lineage>
</organism>
<dbReference type="SUPFAM" id="SSF51395">
    <property type="entry name" value="FMN-linked oxidoreductases"/>
    <property type="match status" value="1"/>
</dbReference>
<name>A0ABX0LKX4_9BURK</name>
<evidence type="ECO:0000313" key="2">
    <source>
        <dbReference type="Proteomes" id="UP000785613"/>
    </source>
</evidence>
<accession>A0ABX0LKX4</accession>
<dbReference type="Proteomes" id="UP000785613">
    <property type="component" value="Unassembled WGS sequence"/>
</dbReference>
<dbReference type="InterPro" id="IPR013785">
    <property type="entry name" value="Aldolase_TIM"/>
</dbReference>
<evidence type="ECO:0000313" key="1">
    <source>
        <dbReference type="EMBL" id="NHZ32897.1"/>
    </source>
</evidence>
<comment type="caution">
    <text evidence="1">The sequence shown here is derived from an EMBL/GenBank/DDBJ whole genome shotgun (WGS) entry which is preliminary data.</text>
</comment>
<evidence type="ECO:0008006" key="3">
    <source>
        <dbReference type="Google" id="ProtNLM"/>
    </source>
</evidence>
<proteinExistence type="predicted"/>